<keyword evidence="3" id="KW-1185">Reference proteome</keyword>
<dbReference type="EMBL" id="PYLZ01000001">
    <property type="protein sequence ID" value="PSW27173.1"/>
    <property type="molecule type" value="Genomic_DNA"/>
</dbReference>
<comment type="caution">
    <text evidence="2">The sequence shown here is derived from an EMBL/GenBank/DDBJ whole genome shotgun (WGS) entry which is preliminary data.</text>
</comment>
<evidence type="ECO:0000256" key="1">
    <source>
        <dbReference type="PROSITE-ProRule" id="PRU00742"/>
    </source>
</evidence>
<gene>
    <name evidence="2" type="ORF">C9I94_04170</name>
</gene>
<proteinExistence type="inferred from homology"/>
<dbReference type="InterPro" id="IPR006035">
    <property type="entry name" value="Ureohydrolase"/>
</dbReference>
<comment type="similarity">
    <text evidence="1">Belongs to the arginase family.</text>
</comment>
<evidence type="ECO:0000313" key="2">
    <source>
        <dbReference type="EMBL" id="PSW27173.1"/>
    </source>
</evidence>
<dbReference type="RefSeq" id="WP_048897277.1">
    <property type="nucleotide sequence ID" value="NZ_AP024852.1"/>
</dbReference>
<dbReference type="SUPFAM" id="SSF52768">
    <property type="entry name" value="Arginase/deacetylase"/>
    <property type="match status" value="1"/>
</dbReference>
<dbReference type="OrthoDB" id="5902234at2"/>
<dbReference type="InterPro" id="IPR023696">
    <property type="entry name" value="Ureohydrolase_dom_sf"/>
</dbReference>
<organism evidence="2 3">
    <name type="scientific">Photobacterium swingsii</name>
    <dbReference type="NCBI Taxonomy" id="680026"/>
    <lineage>
        <taxon>Bacteria</taxon>
        <taxon>Pseudomonadati</taxon>
        <taxon>Pseudomonadota</taxon>
        <taxon>Gammaproteobacteria</taxon>
        <taxon>Vibrionales</taxon>
        <taxon>Vibrionaceae</taxon>
        <taxon>Photobacterium</taxon>
    </lineage>
</organism>
<dbReference type="GO" id="GO:0046872">
    <property type="term" value="F:metal ion binding"/>
    <property type="evidence" value="ECO:0007669"/>
    <property type="project" value="InterPro"/>
</dbReference>
<dbReference type="AlphaFoldDB" id="A0A0J8VGQ8"/>
<accession>A0A0J8VGQ8</accession>
<evidence type="ECO:0000313" key="3">
    <source>
        <dbReference type="Proteomes" id="UP000240481"/>
    </source>
</evidence>
<dbReference type="STRING" id="680026.AB733_02275"/>
<protein>
    <submittedName>
        <fullName evidence="2">Arginase</fullName>
    </submittedName>
</protein>
<dbReference type="Gene3D" id="3.40.800.10">
    <property type="entry name" value="Ureohydrolase domain"/>
    <property type="match status" value="1"/>
</dbReference>
<dbReference type="PROSITE" id="PS51409">
    <property type="entry name" value="ARGINASE_2"/>
    <property type="match status" value="1"/>
</dbReference>
<dbReference type="Proteomes" id="UP000240481">
    <property type="component" value="Unassembled WGS sequence"/>
</dbReference>
<name>A0A0J8VGQ8_9GAMM</name>
<dbReference type="GO" id="GO:0016813">
    <property type="term" value="F:hydrolase activity, acting on carbon-nitrogen (but not peptide) bonds, in linear amidines"/>
    <property type="evidence" value="ECO:0007669"/>
    <property type="project" value="UniProtKB-ARBA"/>
</dbReference>
<reference evidence="2 3" key="1">
    <citation type="submission" date="2018-01" db="EMBL/GenBank/DDBJ databases">
        <title>Whole genome sequencing of Histamine producing bacteria.</title>
        <authorList>
            <person name="Butler K."/>
        </authorList>
    </citation>
    <scope>NUCLEOTIDE SEQUENCE [LARGE SCALE GENOMIC DNA]</scope>
    <source>
        <strain evidence="2 3">DSM 24669</strain>
    </source>
</reference>
<sequence length="278" mass="31671">MLSIFKRYRMRHNHNQPVHPFTLMTVCERVKPMSQASFEFAQQSLELASYWLYPQESNPNYSDAGHFVLEGNNDVAFQHCLSKHLGLHSIPVVLSNCHETLLHALPIVALKDKEIGLINIGHRFDLKQTLDVQVGSVYHFALNRYDNTRLLCLGIDEEIQTGQLYEYAEDLGVNWLSSDEYSFRNRTSHKSQLLSYTSHCDHLVITIDLAALMPSAGFDDNNRLNNKMILRTLRHCVLSGKVKMIQLVGAKDNLICSRQTKEILDALCELPPILTHAA</sequence>